<dbReference type="GO" id="GO:0055085">
    <property type="term" value="P:transmembrane transport"/>
    <property type="evidence" value="ECO:0007669"/>
    <property type="project" value="InterPro"/>
</dbReference>
<dbReference type="AlphaFoldDB" id="A0AAW0A8J1"/>
<keyword evidence="2" id="KW-0732">Signal</keyword>
<evidence type="ECO:0000313" key="3">
    <source>
        <dbReference type="EMBL" id="KAK7002203.1"/>
    </source>
</evidence>
<feature type="chain" id="PRO_5043497175" evidence="2">
    <location>
        <begin position="20"/>
        <end position="375"/>
    </location>
</feature>
<keyword evidence="4" id="KW-1185">Reference proteome</keyword>
<evidence type="ECO:0000313" key="4">
    <source>
        <dbReference type="Proteomes" id="UP001362999"/>
    </source>
</evidence>
<organism evidence="3 4">
    <name type="scientific">Favolaschia claudopus</name>
    <dbReference type="NCBI Taxonomy" id="2862362"/>
    <lineage>
        <taxon>Eukaryota</taxon>
        <taxon>Fungi</taxon>
        <taxon>Dikarya</taxon>
        <taxon>Basidiomycota</taxon>
        <taxon>Agaricomycotina</taxon>
        <taxon>Agaricomycetes</taxon>
        <taxon>Agaricomycetidae</taxon>
        <taxon>Agaricales</taxon>
        <taxon>Marasmiineae</taxon>
        <taxon>Mycenaceae</taxon>
        <taxon>Favolaschia</taxon>
    </lineage>
</organism>
<dbReference type="InterPro" id="IPR035994">
    <property type="entry name" value="Nucleoside_phosphorylase_sf"/>
</dbReference>
<dbReference type="PANTHER" id="PTHR38643">
    <property type="entry name" value="PURINE NUCLEOSIDE PERMEASE C285.05-RELATED"/>
    <property type="match status" value="1"/>
</dbReference>
<name>A0AAW0A8J1_9AGAR</name>
<dbReference type="GO" id="GO:0009116">
    <property type="term" value="P:nucleoside metabolic process"/>
    <property type="evidence" value="ECO:0007669"/>
    <property type="project" value="InterPro"/>
</dbReference>
<dbReference type="PANTHER" id="PTHR38643:SF1">
    <property type="entry name" value="PURINE NUCLEOSIDE PERMEASE C285.05-RELATED"/>
    <property type="match status" value="1"/>
</dbReference>
<dbReference type="GO" id="GO:0005783">
    <property type="term" value="C:endoplasmic reticulum"/>
    <property type="evidence" value="ECO:0007669"/>
    <property type="project" value="TreeGrafter"/>
</dbReference>
<proteinExistence type="inferred from homology"/>
<dbReference type="InterPro" id="IPR009486">
    <property type="entry name" value="Pur_nuclsid_perm"/>
</dbReference>
<comment type="function">
    <text evidence="1">Nucleoside permease that transports adenosine and guanosine.</text>
</comment>
<feature type="signal peptide" evidence="2">
    <location>
        <begin position="1"/>
        <end position="19"/>
    </location>
</feature>
<evidence type="ECO:0000256" key="1">
    <source>
        <dbReference type="PIRNR" id="PIRNR013171"/>
    </source>
</evidence>
<dbReference type="GO" id="GO:0003824">
    <property type="term" value="F:catalytic activity"/>
    <property type="evidence" value="ECO:0007669"/>
    <property type="project" value="InterPro"/>
</dbReference>
<dbReference type="Proteomes" id="UP001362999">
    <property type="component" value="Unassembled WGS sequence"/>
</dbReference>
<comment type="similarity">
    <text evidence="1">Belongs to the NUP family.</text>
</comment>
<dbReference type="Gene3D" id="3.40.50.1580">
    <property type="entry name" value="Nucleoside phosphorylase domain"/>
    <property type="match status" value="1"/>
</dbReference>
<dbReference type="PIRSF" id="PIRSF013171">
    <property type="entry name" value="Pur_nuclsid_perm"/>
    <property type="match status" value="1"/>
</dbReference>
<reference evidence="3 4" key="1">
    <citation type="journal article" date="2024" name="J Genomics">
        <title>Draft genome sequencing and assembly of Favolaschia claudopus CIRM-BRFM 2984 isolated from oak limbs.</title>
        <authorList>
            <person name="Navarro D."/>
            <person name="Drula E."/>
            <person name="Chaduli D."/>
            <person name="Cazenave R."/>
            <person name="Ahrendt S."/>
            <person name="Wang J."/>
            <person name="Lipzen A."/>
            <person name="Daum C."/>
            <person name="Barry K."/>
            <person name="Grigoriev I.V."/>
            <person name="Favel A."/>
            <person name="Rosso M.N."/>
            <person name="Martin F."/>
        </authorList>
    </citation>
    <scope>NUCLEOTIDE SEQUENCE [LARGE SCALE GENOMIC DNA]</scope>
    <source>
        <strain evidence="3 4">CIRM-BRFM 2984</strain>
    </source>
</reference>
<sequence length="375" mass="40740">MNWKHSSFFFALLFCTVNASNVAKISPKVLIISMFGPEESVWHNIPEFDILAKNITVQGLSPLFPYVHCTEDETICQLITGEGEINAASTLASFIHSPRFDLCKTYFLIAGIAGINPKVATIGSVTFARYAVQVCLQFEIDAREMPAGFSTGYFPFGTTAPGQYPQIIYGTEVFELNENLRQCAFQFAKAAEPQLNDTLASAAVRARYGADSQYAAATMPPVIELCDTATSDTFWHGRLLAEGFENTTRLFTNGSATYCTSQEEDNATLNSLMRGALMGLVDFSRIVIMRSGANFDRPPPGEDAVTFLTGPAPGFEPSLRNLYVAGVKVVEGIIAGWQTTFDQGVKPTNYIGDIFGSLGGEPDFGPDTQTANGRV</sequence>
<accession>A0AAW0A8J1</accession>
<protein>
    <submittedName>
        <fullName evidence="3">Purine nucleoside</fullName>
    </submittedName>
</protein>
<dbReference type="EMBL" id="JAWWNJ010000079">
    <property type="protein sequence ID" value="KAK7002203.1"/>
    <property type="molecule type" value="Genomic_DNA"/>
</dbReference>
<dbReference type="Pfam" id="PF06516">
    <property type="entry name" value="NUP"/>
    <property type="match status" value="1"/>
</dbReference>
<comment type="caution">
    <text evidence="3">The sequence shown here is derived from an EMBL/GenBank/DDBJ whole genome shotgun (WGS) entry which is preliminary data.</text>
</comment>
<evidence type="ECO:0000256" key="2">
    <source>
        <dbReference type="SAM" id="SignalP"/>
    </source>
</evidence>
<keyword evidence="1" id="KW-0813">Transport</keyword>
<gene>
    <name evidence="3" type="ORF">R3P38DRAFT_3042016</name>
</gene>